<dbReference type="AlphaFoldDB" id="A0A7G7MCE7"/>
<keyword evidence="4 6" id="KW-1133">Transmembrane helix</keyword>
<feature type="transmembrane region" description="Helical" evidence="6">
    <location>
        <begin position="110"/>
        <end position="129"/>
    </location>
</feature>
<evidence type="ECO:0000256" key="6">
    <source>
        <dbReference type="SAM" id="Phobius"/>
    </source>
</evidence>
<evidence type="ECO:0000256" key="1">
    <source>
        <dbReference type="ARBA" id="ARBA00004651"/>
    </source>
</evidence>
<feature type="transmembrane region" description="Helical" evidence="6">
    <location>
        <begin position="6"/>
        <end position="25"/>
    </location>
</feature>
<dbReference type="GO" id="GO:0005886">
    <property type="term" value="C:plasma membrane"/>
    <property type="evidence" value="ECO:0007669"/>
    <property type="project" value="UniProtKB-SubCell"/>
</dbReference>
<keyword evidence="5 6" id="KW-0472">Membrane</keyword>
<dbReference type="RefSeq" id="WP_185717220.1">
    <property type="nucleotide sequence ID" value="NZ_BAAAWI010000001.1"/>
</dbReference>
<keyword evidence="2" id="KW-1003">Cell membrane</keyword>
<feature type="transmembrane region" description="Helical" evidence="6">
    <location>
        <begin position="269"/>
        <end position="289"/>
    </location>
</feature>
<evidence type="ECO:0000256" key="4">
    <source>
        <dbReference type="ARBA" id="ARBA00022989"/>
    </source>
</evidence>
<dbReference type="InterPro" id="IPR018076">
    <property type="entry name" value="T2SS_GspF_dom"/>
</dbReference>
<evidence type="ECO:0000256" key="3">
    <source>
        <dbReference type="ARBA" id="ARBA00022692"/>
    </source>
</evidence>
<gene>
    <name evidence="8" type="ORF">H6H00_19735</name>
</gene>
<protein>
    <submittedName>
        <fullName evidence="8">Type II secretion system F family protein</fullName>
    </submittedName>
</protein>
<dbReference type="Proteomes" id="UP000515728">
    <property type="component" value="Chromosome"/>
</dbReference>
<dbReference type="EMBL" id="CP060131">
    <property type="protein sequence ID" value="QNG50458.1"/>
    <property type="molecule type" value="Genomic_DNA"/>
</dbReference>
<evidence type="ECO:0000313" key="9">
    <source>
        <dbReference type="Proteomes" id="UP000515728"/>
    </source>
</evidence>
<name>A0A7G7MCE7_9PSEU</name>
<dbReference type="PANTHER" id="PTHR35007">
    <property type="entry name" value="INTEGRAL MEMBRANE PROTEIN-RELATED"/>
    <property type="match status" value="1"/>
</dbReference>
<evidence type="ECO:0000256" key="5">
    <source>
        <dbReference type="ARBA" id="ARBA00023136"/>
    </source>
</evidence>
<proteinExistence type="predicted"/>
<sequence length="292" mass="30243">MNDVWILVAGAIVGASVATAVGALVHRHPVLADALIALDERISTPAQRPAPAAGSAVLPLLRRLPASVPTADLELVGLDRDRFLAAAAGTSTAYALSGPVLVAVLAVADIALPLVVPAGFTLLGALVGWTSSARRIRDRADGARVELRSALVSYLQQVGLLRRGGAGVSTALTLPGRLLRGSWALQRLGDELDLAERSGELPWEGLRRFGERVDVDELADLSTIAATAGQDGGTVVDTLMARADSLRDELLADEHAAAHRASAQMSTPGAVQVFLIAAWVLFPAGTALLSSV</sequence>
<organism evidence="8 9">
    <name type="scientific">Pseudonocardia petroleophila</name>
    <dbReference type="NCBI Taxonomy" id="37331"/>
    <lineage>
        <taxon>Bacteria</taxon>
        <taxon>Bacillati</taxon>
        <taxon>Actinomycetota</taxon>
        <taxon>Actinomycetes</taxon>
        <taxon>Pseudonocardiales</taxon>
        <taxon>Pseudonocardiaceae</taxon>
        <taxon>Pseudonocardia</taxon>
    </lineage>
</organism>
<keyword evidence="3 6" id="KW-0812">Transmembrane</keyword>
<feature type="domain" description="Type II secretion system protein GspF" evidence="7">
    <location>
        <begin position="155"/>
        <end position="283"/>
    </location>
</feature>
<evidence type="ECO:0000259" key="7">
    <source>
        <dbReference type="Pfam" id="PF00482"/>
    </source>
</evidence>
<comment type="subcellular location">
    <subcellularLocation>
        <location evidence="1">Cell membrane</location>
        <topology evidence="1">Multi-pass membrane protein</topology>
    </subcellularLocation>
</comment>
<evidence type="ECO:0000256" key="2">
    <source>
        <dbReference type="ARBA" id="ARBA00022475"/>
    </source>
</evidence>
<keyword evidence="9" id="KW-1185">Reference proteome</keyword>
<feature type="transmembrane region" description="Helical" evidence="6">
    <location>
        <begin position="83"/>
        <end position="104"/>
    </location>
</feature>
<dbReference type="PANTHER" id="PTHR35007:SF1">
    <property type="entry name" value="PILUS ASSEMBLY PROTEIN"/>
    <property type="match status" value="1"/>
</dbReference>
<accession>A0A7G7MCE7</accession>
<dbReference type="KEGG" id="ppel:H6H00_19735"/>
<dbReference type="Pfam" id="PF00482">
    <property type="entry name" value="T2SSF"/>
    <property type="match status" value="1"/>
</dbReference>
<evidence type="ECO:0000313" key="8">
    <source>
        <dbReference type="EMBL" id="QNG50458.1"/>
    </source>
</evidence>
<reference evidence="8 9" key="1">
    <citation type="submission" date="2020-08" db="EMBL/GenBank/DDBJ databases">
        <authorList>
            <person name="Mo P."/>
        </authorList>
    </citation>
    <scope>NUCLEOTIDE SEQUENCE [LARGE SCALE GENOMIC DNA]</scope>
    <source>
        <strain evidence="8 9">CGMCC 4.1532</strain>
    </source>
</reference>